<sequence length="702" mass="76021">MSKQQHTYRLQGLSCANCAAKFEKNIREIDSVQDVELNFGASKITVQGEASIEQLEKAGAFDGIKVYTENQQLERKKEPFWKNKDNIPAMISLIFVFTGYLSYFLIGEKHILTISLFLLAIVIGGYNIFIEGFKNLTKLDFDMKTLMTIAIIGAAIIGEWGEAAVVVFLFAISEALESYSIDKARDSIRSLIDIAPNKALIRRGNSEVELDVEEIQIGDIMLVKPGQRIAMDGEVISGESSINEAAITGESIPVHKLTGNEIFAGSINGEGFLEVRVTKHVEDTTIAKIIHLVEEAQAERAPSQKFVDKFAKYYTPMIMLIAFFVAIGPPLIAGASWNTWIYSGLAVLVVGCPCALVISTPVAIVTAIGNAARKGVLIKGGVHLEETGHLQAIAFDKTGTLTEGKPHVTDVISIKNGEEKKILSIANAIEVFSQHPLATAITHKATEEKATYYTAEKFQSITGKGAKATINDTEYFVGSPAFFEKDQLIPTTIQEKIRAMQGDGKTVTLLGTKKDILGLIAVADQVRTSSKDVIQRLHQLGIKNTIMLTGDNHKTGKAIGNQLGITEVKAELMPDEKLNIIKQLEQRHGKTAMVGDGINDAPALAGASVGIAMGGAGTDAALETADIALMGDDLEKLPFTIALSRKALTIIKQNISFALGLKLIALLLVIPGWLTLWIAIFADMGATLLVTMNSLRLIRTNS</sequence>
<dbReference type="InterPro" id="IPR018303">
    <property type="entry name" value="ATPase_P-typ_P_site"/>
</dbReference>
<dbReference type="InterPro" id="IPR044492">
    <property type="entry name" value="P_typ_ATPase_HD_dom"/>
</dbReference>
<dbReference type="InterPro" id="IPR023298">
    <property type="entry name" value="ATPase_P-typ_TM_dom_sf"/>
</dbReference>
<evidence type="ECO:0000259" key="18">
    <source>
        <dbReference type="PROSITE" id="PS50846"/>
    </source>
</evidence>
<dbReference type="GO" id="GO:0005524">
    <property type="term" value="F:ATP binding"/>
    <property type="evidence" value="ECO:0007669"/>
    <property type="project" value="UniProtKB-UniRule"/>
</dbReference>
<organism evidence="19 20">
    <name type="scientific">Cerasibacillus terrae</name>
    <dbReference type="NCBI Taxonomy" id="2498845"/>
    <lineage>
        <taxon>Bacteria</taxon>
        <taxon>Bacillati</taxon>
        <taxon>Bacillota</taxon>
        <taxon>Bacilli</taxon>
        <taxon>Bacillales</taxon>
        <taxon>Bacillaceae</taxon>
        <taxon>Cerasibacillus</taxon>
    </lineage>
</organism>
<dbReference type="NCBIfam" id="TIGR01512">
    <property type="entry name" value="ATPase-IB2_Cd"/>
    <property type="match status" value="1"/>
</dbReference>
<dbReference type="EMBL" id="VDUW01000010">
    <property type="protein sequence ID" value="TXL61768.1"/>
    <property type="molecule type" value="Genomic_DNA"/>
</dbReference>
<dbReference type="FunFam" id="3.40.50.1000:FF:000020">
    <property type="entry name" value="Probable cation-transporting P-type ATPase"/>
    <property type="match status" value="1"/>
</dbReference>
<dbReference type="PANTHER" id="PTHR48085:SF5">
    <property type="entry name" value="CADMIUM_ZINC-TRANSPORTING ATPASE HMA4-RELATED"/>
    <property type="match status" value="1"/>
</dbReference>
<keyword evidence="10 17" id="KW-0067">ATP-binding</keyword>
<evidence type="ECO:0000256" key="4">
    <source>
        <dbReference type="ARBA" id="ARBA00022475"/>
    </source>
</evidence>
<gene>
    <name evidence="19" type="primary">cadA</name>
    <name evidence="19" type="ORF">FHP05_12875</name>
</gene>
<dbReference type="GO" id="GO:0008551">
    <property type="term" value="F:P-type cadmium transporter activity"/>
    <property type="evidence" value="ECO:0007669"/>
    <property type="project" value="UniProtKB-EC"/>
</dbReference>
<evidence type="ECO:0000256" key="9">
    <source>
        <dbReference type="ARBA" id="ARBA00022741"/>
    </source>
</evidence>
<feature type="transmembrane region" description="Helical" evidence="17">
    <location>
        <begin position="111"/>
        <end position="129"/>
    </location>
</feature>
<dbReference type="SUPFAM" id="SSF81665">
    <property type="entry name" value="Calcium ATPase, transmembrane domain M"/>
    <property type="match status" value="1"/>
</dbReference>
<dbReference type="SUPFAM" id="SSF55008">
    <property type="entry name" value="HMA, heavy metal-associated domain"/>
    <property type="match status" value="1"/>
</dbReference>
<keyword evidence="6" id="KW-0597">Phosphoprotein</keyword>
<accession>A0A5C8NKF9</accession>
<dbReference type="Gene3D" id="3.40.50.1000">
    <property type="entry name" value="HAD superfamily/HAD-like"/>
    <property type="match status" value="1"/>
</dbReference>
<keyword evidence="8 17" id="KW-0479">Metal-binding</keyword>
<dbReference type="EC" id="7.2.2.21" evidence="15"/>
<dbReference type="FunFam" id="2.70.150.10:FF:000002">
    <property type="entry name" value="Copper-transporting ATPase 1, putative"/>
    <property type="match status" value="1"/>
</dbReference>
<comment type="caution">
    <text evidence="19">The sequence shown here is derived from an EMBL/GenBank/DDBJ whole genome shotgun (WGS) entry which is preliminary data.</text>
</comment>
<evidence type="ECO:0000256" key="2">
    <source>
        <dbReference type="ARBA" id="ARBA00006024"/>
    </source>
</evidence>
<keyword evidence="12 17" id="KW-1133">Transmembrane helix</keyword>
<evidence type="ECO:0000256" key="16">
    <source>
        <dbReference type="ARBA" id="ARBA00049338"/>
    </source>
</evidence>
<comment type="catalytic activity">
    <reaction evidence="16">
        <text>Cd(2+)(in) + ATP + H2O = Cd(2+)(out) + ADP + phosphate + H(+)</text>
        <dbReference type="Rhea" id="RHEA:12132"/>
        <dbReference type="ChEBI" id="CHEBI:15377"/>
        <dbReference type="ChEBI" id="CHEBI:15378"/>
        <dbReference type="ChEBI" id="CHEBI:30616"/>
        <dbReference type="ChEBI" id="CHEBI:43474"/>
        <dbReference type="ChEBI" id="CHEBI:48775"/>
        <dbReference type="ChEBI" id="CHEBI:456216"/>
        <dbReference type="EC" id="7.2.2.21"/>
    </reaction>
</comment>
<evidence type="ECO:0000256" key="12">
    <source>
        <dbReference type="ARBA" id="ARBA00022989"/>
    </source>
</evidence>
<dbReference type="SUPFAM" id="SSF56784">
    <property type="entry name" value="HAD-like"/>
    <property type="match status" value="1"/>
</dbReference>
<feature type="transmembrane region" description="Helical" evidence="17">
    <location>
        <begin position="313"/>
        <end position="333"/>
    </location>
</feature>
<keyword evidence="9 17" id="KW-0547">Nucleotide-binding</keyword>
<keyword evidence="14 17" id="KW-0472">Membrane</keyword>
<evidence type="ECO:0000256" key="3">
    <source>
        <dbReference type="ARBA" id="ARBA00022448"/>
    </source>
</evidence>
<dbReference type="InterPro" id="IPR036163">
    <property type="entry name" value="HMA_dom_sf"/>
</dbReference>
<proteinExistence type="inferred from homology"/>
<dbReference type="InterPro" id="IPR051014">
    <property type="entry name" value="Cation_Transport_ATPase_IB"/>
</dbReference>
<dbReference type="PROSITE" id="PS00154">
    <property type="entry name" value="ATPASE_E1_E2"/>
    <property type="match status" value="1"/>
</dbReference>
<keyword evidence="4 17" id="KW-1003">Cell membrane</keyword>
<evidence type="ECO:0000313" key="20">
    <source>
        <dbReference type="Proteomes" id="UP000321574"/>
    </source>
</evidence>
<evidence type="ECO:0000256" key="6">
    <source>
        <dbReference type="ARBA" id="ARBA00022553"/>
    </source>
</evidence>
<dbReference type="GO" id="GO:0016887">
    <property type="term" value="F:ATP hydrolysis activity"/>
    <property type="evidence" value="ECO:0007669"/>
    <property type="project" value="InterPro"/>
</dbReference>
<evidence type="ECO:0000313" key="19">
    <source>
        <dbReference type="EMBL" id="TXL61768.1"/>
    </source>
</evidence>
<feature type="transmembrane region" description="Helical" evidence="17">
    <location>
        <begin position="655"/>
        <end position="674"/>
    </location>
</feature>
<dbReference type="SUPFAM" id="SSF81653">
    <property type="entry name" value="Calcium ATPase, transduction domain A"/>
    <property type="match status" value="1"/>
</dbReference>
<dbReference type="NCBIfam" id="TIGR01525">
    <property type="entry name" value="ATPase-IB_hvy"/>
    <property type="match status" value="1"/>
</dbReference>
<dbReference type="GO" id="GO:0005886">
    <property type="term" value="C:plasma membrane"/>
    <property type="evidence" value="ECO:0007669"/>
    <property type="project" value="UniProtKB-SubCell"/>
</dbReference>
<evidence type="ECO:0000256" key="14">
    <source>
        <dbReference type="ARBA" id="ARBA00023136"/>
    </source>
</evidence>
<dbReference type="PANTHER" id="PTHR48085">
    <property type="entry name" value="CADMIUM/ZINC-TRANSPORTING ATPASE HMA2-RELATED"/>
    <property type="match status" value="1"/>
</dbReference>
<dbReference type="RefSeq" id="WP_147668893.1">
    <property type="nucleotide sequence ID" value="NZ_VDUW01000010.1"/>
</dbReference>
<dbReference type="SFLD" id="SFLDG00002">
    <property type="entry name" value="C1.7:_P-type_atpase_like"/>
    <property type="match status" value="1"/>
</dbReference>
<dbReference type="InterPro" id="IPR001757">
    <property type="entry name" value="P_typ_ATPase"/>
</dbReference>
<evidence type="ECO:0000256" key="17">
    <source>
        <dbReference type="RuleBase" id="RU362081"/>
    </source>
</evidence>
<feature type="transmembrane region" description="Helical" evidence="17">
    <location>
        <begin position="339"/>
        <end position="369"/>
    </location>
</feature>
<dbReference type="NCBIfam" id="TIGR01494">
    <property type="entry name" value="ATPase_P-type"/>
    <property type="match status" value="1"/>
</dbReference>
<comment type="similarity">
    <text evidence="2 17">Belongs to the cation transport ATPase (P-type) (TC 3.A.3) family. Type IB subfamily.</text>
</comment>
<dbReference type="CDD" id="cd07545">
    <property type="entry name" value="P-type_ATPase_Cd-like"/>
    <property type="match status" value="1"/>
</dbReference>
<evidence type="ECO:0000256" key="8">
    <source>
        <dbReference type="ARBA" id="ARBA00022723"/>
    </source>
</evidence>
<evidence type="ECO:0000256" key="11">
    <source>
        <dbReference type="ARBA" id="ARBA00022967"/>
    </source>
</evidence>
<dbReference type="GO" id="GO:0046872">
    <property type="term" value="F:metal ion binding"/>
    <property type="evidence" value="ECO:0007669"/>
    <property type="project" value="UniProtKB-KW"/>
</dbReference>
<dbReference type="Gene3D" id="2.70.150.10">
    <property type="entry name" value="Calcium-transporting ATPase, cytoplasmic transduction domain A"/>
    <property type="match status" value="1"/>
</dbReference>
<dbReference type="PROSITE" id="PS50846">
    <property type="entry name" value="HMA_2"/>
    <property type="match status" value="1"/>
</dbReference>
<dbReference type="Gene3D" id="3.30.70.100">
    <property type="match status" value="1"/>
</dbReference>
<evidence type="ECO:0000256" key="5">
    <source>
        <dbReference type="ARBA" id="ARBA00022539"/>
    </source>
</evidence>
<reference evidence="19 20" key="1">
    <citation type="submission" date="2019-06" db="EMBL/GenBank/DDBJ databases">
        <title>Cerasibacillus sp. nov., isolated from maize field.</title>
        <authorList>
            <person name="Lin S.-Y."/>
            <person name="Tsai C.-F."/>
            <person name="Young C.-C."/>
        </authorList>
    </citation>
    <scope>NUCLEOTIDE SEQUENCE [LARGE SCALE GENOMIC DNA]</scope>
    <source>
        <strain evidence="19 20">CC-CFT480</strain>
    </source>
</reference>
<keyword evidence="3" id="KW-0813">Transport</keyword>
<keyword evidence="5" id="KW-0104">Cadmium</keyword>
<dbReference type="SFLD" id="SFLDS00003">
    <property type="entry name" value="Haloacid_Dehalogenase"/>
    <property type="match status" value="1"/>
</dbReference>
<dbReference type="PRINTS" id="PR00119">
    <property type="entry name" value="CATATPASE"/>
</dbReference>
<dbReference type="PRINTS" id="PR00941">
    <property type="entry name" value="CDATPASE"/>
</dbReference>
<dbReference type="CDD" id="cd00371">
    <property type="entry name" value="HMA"/>
    <property type="match status" value="1"/>
</dbReference>
<name>A0A5C8NKF9_9BACI</name>
<evidence type="ECO:0000256" key="7">
    <source>
        <dbReference type="ARBA" id="ARBA00022692"/>
    </source>
</evidence>
<dbReference type="Proteomes" id="UP000321574">
    <property type="component" value="Unassembled WGS sequence"/>
</dbReference>
<evidence type="ECO:0000256" key="1">
    <source>
        <dbReference type="ARBA" id="ARBA00004651"/>
    </source>
</evidence>
<dbReference type="InterPro" id="IPR059000">
    <property type="entry name" value="ATPase_P-type_domA"/>
</dbReference>
<protein>
    <recommendedName>
        <fullName evidence="15">Cd(2+)-exporting ATPase</fullName>
        <ecNumber evidence="15">7.2.2.21</ecNumber>
    </recommendedName>
</protein>
<dbReference type="InterPro" id="IPR006121">
    <property type="entry name" value="HMA_dom"/>
</dbReference>
<evidence type="ECO:0000256" key="10">
    <source>
        <dbReference type="ARBA" id="ARBA00022840"/>
    </source>
</evidence>
<dbReference type="Pfam" id="PF00403">
    <property type="entry name" value="HMA"/>
    <property type="match status" value="1"/>
</dbReference>
<dbReference type="InterPro" id="IPR023214">
    <property type="entry name" value="HAD_sf"/>
</dbReference>
<dbReference type="InterPro" id="IPR027256">
    <property type="entry name" value="P-typ_ATPase_IB"/>
</dbReference>
<keyword evidence="20" id="KW-1185">Reference proteome</keyword>
<dbReference type="Gene3D" id="3.40.1110.10">
    <property type="entry name" value="Calcium-transporting ATPase, cytoplasmic domain N"/>
    <property type="match status" value="1"/>
</dbReference>
<keyword evidence="13" id="KW-0406">Ion transport</keyword>
<comment type="subcellular location">
    <subcellularLocation>
        <location evidence="1">Cell membrane</location>
        <topology evidence="1">Multi-pass membrane protein</topology>
    </subcellularLocation>
</comment>
<feature type="domain" description="HMA" evidence="18">
    <location>
        <begin position="4"/>
        <end position="67"/>
    </location>
</feature>
<evidence type="ECO:0000256" key="15">
    <source>
        <dbReference type="ARBA" id="ARBA00039103"/>
    </source>
</evidence>
<feature type="transmembrane region" description="Helical" evidence="17">
    <location>
        <begin position="86"/>
        <end position="105"/>
    </location>
</feature>
<dbReference type="InterPro" id="IPR036412">
    <property type="entry name" value="HAD-like_sf"/>
</dbReference>
<dbReference type="OrthoDB" id="9813266at2"/>
<evidence type="ECO:0000256" key="13">
    <source>
        <dbReference type="ARBA" id="ARBA00023065"/>
    </source>
</evidence>
<dbReference type="SFLD" id="SFLDF00027">
    <property type="entry name" value="p-type_atpase"/>
    <property type="match status" value="1"/>
</dbReference>
<keyword evidence="19" id="KW-0378">Hydrolase</keyword>
<dbReference type="NCBIfam" id="TIGR01511">
    <property type="entry name" value="ATPase-IB1_Cu"/>
    <property type="match status" value="1"/>
</dbReference>
<dbReference type="InterPro" id="IPR023299">
    <property type="entry name" value="ATPase_P-typ_cyto_dom_N"/>
</dbReference>
<dbReference type="Pfam" id="PF00122">
    <property type="entry name" value="E1-E2_ATPase"/>
    <property type="match status" value="1"/>
</dbReference>
<keyword evidence="7 17" id="KW-0812">Transmembrane</keyword>
<keyword evidence="11" id="KW-1278">Translocase</keyword>
<dbReference type="Pfam" id="PF00702">
    <property type="entry name" value="Hydrolase"/>
    <property type="match status" value="1"/>
</dbReference>
<dbReference type="InterPro" id="IPR008250">
    <property type="entry name" value="ATPase_P-typ_transduc_dom_A_sf"/>
</dbReference>
<dbReference type="AlphaFoldDB" id="A0A5C8NKF9"/>